<sequence length="39" mass="4344">MIEGVRRKSTVGQMEQNPSVASVPTALRSTGQKNRTHQY</sequence>
<reference evidence="2" key="2">
    <citation type="journal article" date="2015" name="Fish Shellfish Immunol.">
        <title>Early steps in the European eel (Anguilla anguilla)-Vibrio vulnificus interaction in the gills: Role of the RtxA13 toxin.</title>
        <authorList>
            <person name="Callol A."/>
            <person name="Pajuelo D."/>
            <person name="Ebbesson L."/>
            <person name="Teles M."/>
            <person name="MacKenzie S."/>
            <person name="Amaro C."/>
        </authorList>
    </citation>
    <scope>NUCLEOTIDE SEQUENCE</scope>
</reference>
<feature type="region of interest" description="Disordered" evidence="1">
    <location>
        <begin position="1"/>
        <end position="39"/>
    </location>
</feature>
<accession>A0A0E9T6J0</accession>
<feature type="compositionally biased region" description="Polar residues" evidence="1">
    <location>
        <begin position="10"/>
        <end position="33"/>
    </location>
</feature>
<name>A0A0E9T6J0_ANGAN</name>
<protein>
    <submittedName>
        <fullName evidence="2">Uncharacterized protein</fullName>
    </submittedName>
</protein>
<dbReference type="EMBL" id="GBXM01059535">
    <property type="protein sequence ID" value="JAH49042.1"/>
    <property type="molecule type" value="Transcribed_RNA"/>
</dbReference>
<reference evidence="2" key="1">
    <citation type="submission" date="2014-11" db="EMBL/GenBank/DDBJ databases">
        <authorList>
            <person name="Amaro Gonzalez C."/>
        </authorList>
    </citation>
    <scope>NUCLEOTIDE SEQUENCE</scope>
</reference>
<dbReference type="AlphaFoldDB" id="A0A0E9T6J0"/>
<evidence type="ECO:0000256" key="1">
    <source>
        <dbReference type="SAM" id="MobiDB-lite"/>
    </source>
</evidence>
<evidence type="ECO:0000313" key="2">
    <source>
        <dbReference type="EMBL" id="JAH49042.1"/>
    </source>
</evidence>
<proteinExistence type="predicted"/>
<organism evidence="2">
    <name type="scientific">Anguilla anguilla</name>
    <name type="common">European freshwater eel</name>
    <name type="synonym">Muraena anguilla</name>
    <dbReference type="NCBI Taxonomy" id="7936"/>
    <lineage>
        <taxon>Eukaryota</taxon>
        <taxon>Metazoa</taxon>
        <taxon>Chordata</taxon>
        <taxon>Craniata</taxon>
        <taxon>Vertebrata</taxon>
        <taxon>Euteleostomi</taxon>
        <taxon>Actinopterygii</taxon>
        <taxon>Neopterygii</taxon>
        <taxon>Teleostei</taxon>
        <taxon>Anguilliformes</taxon>
        <taxon>Anguillidae</taxon>
        <taxon>Anguilla</taxon>
    </lineage>
</organism>